<proteinExistence type="predicted"/>
<reference evidence="1 2" key="1">
    <citation type="submission" date="2020-11" db="EMBL/GenBank/DDBJ databases">
        <title>Corynebacterium sp. MC1420.</title>
        <authorList>
            <person name="Zhou J."/>
        </authorList>
    </citation>
    <scope>NUCLEOTIDE SEQUENCE [LARGE SCALE GENOMIC DNA]</scope>
    <source>
        <strain evidence="1 2">MC1420</strain>
    </source>
</reference>
<protein>
    <submittedName>
        <fullName evidence="1">TetR family transcriptional regulator</fullName>
    </submittedName>
</protein>
<name>A0A7T0KMX1_9CORY</name>
<accession>A0A7T0KMX1</accession>
<evidence type="ECO:0000313" key="2">
    <source>
        <dbReference type="Proteomes" id="UP000594586"/>
    </source>
</evidence>
<dbReference type="Proteomes" id="UP000594586">
    <property type="component" value="Chromosome"/>
</dbReference>
<organism evidence="1 2">
    <name type="scientific">Corynebacterium qintianiae</name>
    <dbReference type="NCBI Taxonomy" id="2709392"/>
    <lineage>
        <taxon>Bacteria</taxon>
        <taxon>Bacillati</taxon>
        <taxon>Actinomycetota</taxon>
        <taxon>Actinomycetes</taxon>
        <taxon>Mycobacteriales</taxon>
        <taxon>Corynebacteriaceae</taxon>
        <taxon>Corynebacterium</taxon>
    </lineage>
</organism>
<sequence length="88" mass="9214">MKGFSPEQLLVVADEFCTVPRVRVRSFSALCAAAAVPGARVHGVAVFDSPLAAGVALASAIVALQPLTDANDAFAEVARRVYIDWAEV</sequence>
<keyword evidence="2" id="KW-1185">Reference proteome</keyword>
<gene>
    <name evidence="1" type="ORF">G7Y29_00055</name>
</gene>
<dbReference type="EMBL" id="CP064955">
    <property type="protein sequence ID" value="QPK83274.1"/>
    <property type="molecule type" value="Genomic_DNA"/>
</dbReference>
<evidence type="ECO:0000313" key="1">
    <source>
        <dbReference type="EMBL" id="QPK83274.1"/>
    </source>
</evidence>
<dbReference type="KEGG" id="cqn:G7Y29_00055"/>
<dbReference type="RefSeq" id="WP_165003115.1">
    <property type="nucleotide sequence ID" value="NZ_CP064955.1"/>
</dbReference>
<dbReference type="AlphaFoldDB" id="A0A7T0KMX1"/>